<organism evidence="1 2">
    <name type="scientific">Holospora elegans E1</name>
    <dbReference type="NCBI Taxonomy" id="1427503"/>
    <lineage>
        <taxon>Bacteria</taxon>
        <taxon>Pseudomonadati</taxon>
        <taxon>Pseudomonadota</taxon>
        <taxon>Alphaproteobacteria</taxon>
        <taxon>Holosporales</taxon>
        <taxon>Holosporaceae</taxon>
        <taxon>Holospora</taxon>
    </lineage>
</organism>
<sequence length="173" mass="19615">MLGAKEFLNGVATNSERLSQEVLQSVSFEETEKFKKSFAADLDKAIELSEREDIDFSELRKIFSETTKAQIFSVCLKSLRYKDPSNIKDIKVFDPEGSSFKNQVPFNLIKSSISSLVDKIERFMPQVKAYAGMSEIAEFVSKVSEQVLLGNNLTQEKKLTSLPTKKMRIVPKF</sequence>
<dbReference type="Proteomes" id="UP000024842">
    <property type="component" value="Unassembled WGS sequence"/>
</dbReference>
<reference evidence="1 2" key="1">
    <citation type="journal article" date="2014" name="FEMS Microbiol. Lett.">
        <title>Draft genome sequences of three Holospora species (Holospora obtusa, Holospora undulata, and Holospora elegans), endonuclear symbiotic bacteria of the ciliate Paramecium caudatum.</title>
        <authorList>
            <person name="Dohra H."/>
            <person name="Tanaka K."/>
            <person name="Suzuki T."/>
            <person name="Fujishima M."/>
            <person name="Suzuki H."/>
        </authorList>
    </citation>
    <scope>NUCLEOTIDE SEQUENCE [LARGE SCALE GENOMIC DNA]</scope>
    <source>
        <strain evidence="1 2">E1</strain>
    </source>
</reference>
<keyword evidence="2" id="KW-1185">Reference proteome</keyword>
<proteinExistence type="predicted"/>
<protein>
    <submittedName>
        <fullName evidence="1">Uncharacterized protein</fullName>
    </submittedName>
</protein>
<name>A0A023DXL4_9PROT</name>
<accession>A0A023DXL4</accession>
<dbReference type="RefSeq" id="WP_035544333.1">
    <property type="nucleotide sequence ID" value="NZ_BAUP01000067.1"/>
</dbReference>
<gene>
    <name evidence="1" type="ORF">HE1_00488</name>
</gene>
<evidence type="ECO:0000313" key="1">
    <source>
        <dbReference type="EMBL" id="GAJ46163.1"/>
    </source>
</evidence>
<dbReference type="AlphaFoldDB" id="A0A023DXL4"/>
<comment type="caution">
    <text evidence="1">The sequence shown here is derived from an EMBL/GenBank/DDBJ whole genome shotgun (WGS) entry which is preliminary data.</text>
</comment>
<evidence type="ECO:0000313" key="2">
    <source>
        <dbReference type="Proteomes" id="UP000024842"/>
    </source>
</evidence>
<dbReference type="EMBL" id="BAUP01000067">
    <property type="protein sequence ID" value="GAJ46163.1"/>
    <property type="molecule type" value="Genomic_DNA"/>
</dbReference>